<protein>
    <submittedName>
        <fullName evidence="8">NlpC/P60 family protein</fullName>
    </submittedName>
</protein>
<evidence type="ECO:0000313" key="9">
    <source>
        <dbReference type="Proteomes" id="UP001171751"/>
    </source>
</evidence>
<keyword evidence="9" id="KW-1185">Reference proteome</keyword>
<dbReference type="SUPFAM" id="SSF54001">
    <property type="entry name" value="Cysteine proteinases"/>
    <property type="match status" value="1"/>
</dbReference>
<keyword evidence="4" id="KW-0788">Thiol protease</keyword>
<comment type="similarity">
    <text evidence="1">Belongs to the peptidase C40 family.</text>
</comment>
<evidence type="ECO:0000259" key="7">
    <source>
        <dbReference type="PROSITE" id="PS51935"/>
    </source>
</evidence>
<reference evidence="8" key="1">
    <citation type="submission" date="2023-07" db="EMBL/GenBank/DDBJ databases">
        <title>Between Cages and Wild: Unraveling the Impact of Captivity on Animal Microbiomes and Antimicrobial Resistance.</title>
        <authorList>
            <person name="Schmartz G.P."/>
            <person name="Rehner J."/>
            <person name="Schuff M.J."/>
            <person name="Becker S.L."/>
            <person name="Kravczyk M."/>
            <person name="Gurevich A."/>
            <person name="Francke R."/>
            <person name="Mueller R."/>
            <person name="Keller V."/>
            <person name="Keller A."/>
        </authorList>
    </citation>
    <scope>NUCLEOTIDE SEQUENCE</scope>
    <source>
        <strain evidence="8">S39M_St_73</strain>
    </source>
</reference>
<feature type="coiled-coil region" evidence="5">
    <location>
        <begin position="157"/>
        <end position="238"/>
    </location>
</feature>
<keyword evidence="5" id="KW-0175">Coiled coil</keyword>
<evidence type="ECO:0000256" key="1">
    <source>
        <dbReference type="ARBA" id="ARBA00007074"/>
    </source>
</evidence>
<comment type="caution">
    <text evidence="8">The sequence shown here is derived from an EMBL/GenBank/DDBJ whole genome shotgun (WGS) entry which is preliminary data.</text>
</comment>
<evidence type="ECO:0000256" key="6">
    <source>
        <dbReference type="SAM" id="MobiDB-lite"/>
    </source>
</evidence>
<dbReference type="Pfam" id="PF00877">
    <property type="entry name" value="NLPC_P60"/>
    <property type="match status" value="1"/>
</dbReference>
<dbReference type="Gene3D" id="3.90.1720.10">
    <property type="entry name" value="endopeptidase domain like (from Nostoc punctiforme)"/>
    <property type="match status" value="1"/>
</dbReference>
<sequence length="538" mass="57528">MMKRKIISSSAGLILAGGLILSTLVTDDNAVNSESNESKQSKVEQSVPKIKKETMTLNTQPIAIEVESQKQPLVTQVSLPQEIEQKELTPIDFAQSAPVQVNESVEDTAFQVVLPQEESPLAQTDFIISSAGPARKESEAADKIEEFIEQDENPAQLTAVNEELENKVQTAEKAQANASIAQADLEQAQLALENLSVQEEIVEDPPASVDTASVQAEINVLEGEISEARLIAEEARVQAVAAQSEAEAVADVVIEEVSEPVYEEQVILDEATGEERIEMVEVLPENPEASIEAVSAKVELQVAADQKAASANQAEIDLQVKESALIDVRARLDESQSQPAETEAAPVVSEEERLAAEQAVEQAAAKAQKEKAEAEKLVQEKAEAEARAAAEAEKAAQAKAQKEAEAARAEKAAQVKKDNNQGNTILDHAKKYQGVSYSWGGTTTAGMDCSGFTQKVYQDSGITIPRTTDAQKAAVNAVSSPQTGDLVFFSHDGGRTIGHVGIYSGNGQFIGSQSSTGVAYTGVHSSYWGPRLVGYGRY</sequence>
<dbReference type="InterPro" id="IPR038765">
    <property type="entry name" value="Papain-like_cys_pep_sf"/>
</dbReference>
<evidence type="ECO:0000256" key="5">
    <source>
        <dbReference type="SAM" id="Coils"/>
    </source>
</evidence>
<keyword evidence="2" id="KW-0645">Protease</keyword>
<keyword evidence="3" id="KW-0378">Hydrolase</keyword>
<dbReference type="PROSITE" id="PS51935">
    <property type="entry name" value="NLPC_P60"/>
    <property type="match status" value="1"/>
</dbReference>
<dbReference type="EMBL" id="JAUNQW010000004">
    <property type="protein sequence ID" value="MDO5457014.1"/>
    <property type="molecule type" value="Genomic_DNA"/>
</dbReference>
<evidence type="ECO:0000256" key="4">
    <source>
        <dbReference type="ARBA" id="ARBA00022807"/>
    </source>
</evidence>
<dbReference type="InterPro" id="IPR051202">
    <property type="entry name" value="Peptidase_C40"/>
</dbReference>
<feature type="domain" description="NlpC/P60" evidence="7">
    <location>
        <begin position="419"/>
        <end position="538"/>
    </location>
</feature>
<dbReference type="PANTHER" id="PTHR47053">
    <property type="entry name" value="MUREIN DD-ENDOPEPTIDASE MEPH-RELATED"/>
    <property type="match status" value="1"/>
</dbReference>
<name>A0AA43RM04_9LACT</name>
<gene>
    <name evidence="8" type="ORF">Q4F26_01585</name>
</gene>
<dbReference type="GO" id="GO:0008234">
    <property type="term" value="F:cysteine-type peptidase activity"/>
    <property type="evidence" value="ECO:0007669"/>
    <property type="project" value="UniProtKB-KW"/>
</dbReference>
<feature type="region of interest" description="Disordered" evidence="6">
    <location>
        <begin position="389"/>
        <end position="416"/>
    </location>
</feature>
<evidence type="ECO:0000313" key="8">
    <source>
        <dbReference type="EMBL" id="MDO5457014.1"/>
    </source>
</evidence>
<dbReference type="GO" id="GO:0006508">
    <property type="term" value="P:proteolysis"/>
    <property type="evidence" value="ECO:0007669"/>
    <property type="project" value="UniProtKB-KW"/>
</dbReference>
<dbReference type="Proteomes" id="UP001171751">
    <property type="component" value="Unassembled WGS sequence"/>
</dbReference>
<evidence type="ECO:0000256" key="2">
    <source>
        <dbReference type="ARBA" id="ARBA00022670"/>
    </source>
</evidence>
<proteinExistence type="inferred from homology"/>
<accession>A0AA43RM04</accession>
<dbReference type="AlphaFoldDB" id="A0AA43RM04"/>
<evidence type="ECO:0000256" key="3">
    <source>
        <dbReference type="ARBA" id="ARBA00022801"/>
    </source>
</evidence>
<dbReference type="PANTHER" id="PTHR47053:SF1">
    <property type="entry name" value="MUREIN DD-ENDOPEPTIDASE MEPH-RELATED"/>
    <property type="match status" value="1"/>
</dbReference>
<dbReference type="InterPro" id="IPR000064">
    <property type="entry name" value="NLP_P60_dom"/>
</dbReference>
<organism evidence="8 9">
    <name type="scientific">Atopococcus tabaci</name>
    <dbReference type="NCBI Taxonomy" id="269774"/>
    <lineage>
        <taxon>Bacteria</taxon>
        <taxon>Bacillati</taxon>
        <taxon>Bacillota</taxon>
        <taxon>Bacilli</taxon>
        <taxon>Lactobacillales</taxon>
        <taxon>Carnobacteriaceae</taxon>
        <taxon>Atopococcus</taxon>
    </lineage>
</organism>